<reference evidence="3" key="1">
    <citation type="submission" date="2020-05" db="EMBL/GenBank/DDBJ databases">
        <authorList>
            <person name="Rincon C."/>
            <person name="Sanders R I."/>
            <person name="Robbins C."/>
            <person name="Chaturvedi A."/>
        </authorList>
    </citation>
    <scope>NUCLEOTIDE SEQUENCE</scope>
    <source>
        <strain evidence="3">CHB12</strain>
    </source>
</reference>
<feature type="compositionally biased region" description="Low complexity" evidence="2">
    <location>
        <begin position="220"/>
        <end position="240"/>
    </location>
</feature>
<evidence type="ECO:0000313" key="4">
    <source>
        <dbReference type="Proteomes" id="UP000684084"/>
    </source>
</evidence>
<feature type="compositionally biased region" description="Low complexity" evidence="2">
    <location>
        <begin position="341"/>
        <end position="350"/>
    </location>
</feature>
<dbReference type="Gene3D" id="3.30.70.330">
    <property type="match status" value="1"/>
</dbReference>
<comment type="caution">
    <text evidence="3">The sequence shown here is derived from an EMBL/GenBank/DDBJ whole genome shotgun (WGS) entry which is preliminary data.</text>
</comment>
<feature type="compositionally biased region" description="Basic and acidic residues" evidence="2">
    <location>
        <begin position="302"/>
        <end position="315"/>
    </location>
</feature>
<keyword evidence="1" id="KW-0175">Coiled coil</keyword>
<evidence type="ECO:0000313" key="3">
    <source>
        <dbReference type="EMBL" id="CAB5366048.1"/>
    </source>
</evidence>
<dbReference type="VEuPathDB" id="FungiDB:RhiirFUN_019589"/>
<dbReference type="AlphaFoldDB" id="A0A915Z7P7"/>
<dbReference type="SUPFAM" id="SSF54928">
    <property type="entry name" value="RNA-binding domain, RBD"/>
    <property type="match status" value="1"/>
</dbReference>
<feature type="region of interest" description="Disordered" evidence="2">
    <location>
        <begin position="98"/>
        <end position="172"/>
    </location>
</feature>
<feature type="compositionally biased region" description="Polar residues" evidence="2">
    <location>
        <begin position="124"/>
        <end position="149"/>
    </location>
</feature>
<proteinExistence type="predicted"/>
<feature type="region of interest" description="Disordered" evidence="2">
    <location>
        <begin position="213"/>
        <end position="242"/>
    </location>
</feature>
<feature type="compositionally biased region" description="Low complexity" evidence="2">
    <location>
        <begin position="360"/>
        <end position="382"/>
    </location>
</feature>
<feature type="region of interest" description="Disordered" evidence="2">
    <location>
        <begin position="301"/>
        <end position="401"/>
    </location>
</feature>
<feature type="region of interest" description="Disordered" evidence="2">
    <location>
        <begin position="1"/>
        <end position="26"/>
    </location>
</feature>
<dbReference type="InterPro" id="IPR012677">
    <property type="entry name" value="Nucleotide-bd_a/b_plait_sf"/>
</dbReference>
<dbReference type="Proteomes" id="UP000684084">
    <property type="component" value="Unassembled WGS sequence"/>
</dbReference>
<feature type="compositionally biased region" description="Low complexity" evidence="2">
    <location>
        <begin position="150"/>
        <end position="161"/>
    </location>
</feature>
<gene>
    <name evidence="3" type="ORF">CHRIB12_LOCUS10672</name>
</gene>
<dbReference type="GO" id="GO:0003676">
    <property type="term" value="F:nucleic acid binding"/>
    <property type="evidence" value="ECO:0007669"/>
    <property type="project" value="InterPro"/>
</dbReference>
<dbReference type="OrthoDB" id="2446106at2759"/>
<sequence>MFKKNPPKFSSYQRPHFSNGPTSRTTIGQFSRMNIHEQFESLIQNAVQEKDKEIKTLKEQIDKLREENEKLSKQIGHGGHGDIKNKAETLKKALDDFLEHPNSNRHPTFSSRLQQASHIPPSVSIPNSNIDVKPSTSTRPDELSVNSQRFNPNRNFNSHNSHNSHEDFSSNQGFRTVTDTDIVNQANPDHHFHPSHNSHLQTTLPTTYNVQKRFQNGYPNGMNNNNNNRNNRNNNNNNMGPKYTIFVSWPGSATKEQLQELFESEDIDVADIRYTAQKQFAHVDLKTELAQTKAISLNGVTKNEKQGTLRVEVGKPRSSNPNPTENGQRPQNQNKNYTRPNNKNPNGYNNTSLPQKQNKYPNYNPNHNNYNNHNNHNNHNHNGGFPPSFVPADSEKDTNNNLSWQNIEVAKQQESS</sequence>
<evidence type="ECO:0008006" key="5">
    <source>
        <dbReference type="Google" id="ProtNLM"/>
    </source>
</evidence>
<feature type="coiled-coil region" evidence="1">
    <location>
        <begin position="47"/>
        <end position="74"/>
    </location>
</feature>
<evidence type="ECO:0000256" key="2">
    <source>
        <dbReference type="SAM" id="MobiDB-lite"/>
    </source>
</evidence>
<feature type="compositionally biased region" description="Polar residues" evidence="2">
    <location>
        <begin position="317"/>
        <end position="340"/>
    </location>
</feature>
<dbReference type="InterPro" id="IPR035979">
    <property type="entry name" value="RBD_domain_sf"/>
</dbReference>
<feature type="compositionally biased region" description="Polar residues" evidence="2">
    <location>
        <begin position="104"/>
        <end position="117"/>
    </location>
</feature>
<dbReference type="EMBL" id="CAGKOT010000022">
    <property type="protein sequence ID" value="CAB5366048.1"/>
    <property type="molecule type" value="Genomic_DNA"/>
</dbReference>
<accession>A0A915Z7P7</accession>
<feature type="region of interest" description="Disordered" evidence="2">
    <location>
        <begin position="184"/>
        <end position="203"/>
    </location>
</feature>
<organism evidence="3 4">
    <name type="scientific">Rhizophagus irregularis</name>
    <dbReference type="NCBI Taxonomy" id="588596"/>
    <lineage>
        <taxon>Eukaryota</taxon>
        <taxon>Fungi</taxon>
        <taxon>Fungi incertae sedis</taxon>
        <taxon>Mucoromycota</taxon>
        <taxon>Glomeromycotina</taxon>
        <taxon>Glomeromycetes</taxon>
        <taxon>Glomerales</taxon>
        <taxon>Glomeraceae</taxon>
        <taxon>Rhizophagus</taxon>
    </lineage>
</organism>
<evidence type="ECO:0000256" key="1">
    <source>
        <dbReference type="SAM" id="Coils"/>
    </source>
</evidence>
<name>A0A915Z7P7_9GLOM</name>
<dbReference type="CDD" id="cd00590">
    <property type="entry name" value="RRM_SF"/>
    <property type="match status" value="1"/>
</dbReference>
<protein>
    <recommendedName>
        <fullName evidence="5">RRM domain-containing protein</fullName>
    </recommendedName>
</protein>